<keyword evidence="4" id="KW-1185">Reference proteome</keyword>
<name>A0A1D2N8D7_ORCCI</name>
<gene>
    <name evidence="3" type="ORF">Ocin01_05121</name>
</gene>
<feature type="signal peptide" evidence="1">
    <location>
        <begin position="1"/>
        <end position="23"/>
    </location>
</feature>
<dbReference type="PANTHER" id="PTHR46825">
    <property type="entry name" value="D-ALANYL-D-ALANINE-CARBOXYPEPTIDASE/ENDOPEPTIDASE AMPH"/>
    <property type="match status" value="1"/>
</dbReference>
<sequence length="562" mass="63216">MHLLKSVLVVLFSVSHFPRDIKGLTRSIDQEIKKEIDDFIKDVYLPSNNITGLGLTVLQLQNGEKEEVLYTAGFGLADKAKEIPNTNETQFLIGSITKSFTATIAVKFLHETFPDLGEKVLDTPVRELVPEYNFTLSDRFRSEQVSFRDLLAHRVCSNRNDFLLLSEATNSTSELVYRQRYNQEMCPIRSEFQYSNNMYAAAGELLAAIAKKPYETLVSEFLTELGMSNSSLVQPSDDFSSMPFRAQPYYVINNVSYPSNEGLVKRVTTTNSAGGLCIPPNDMDKYLRFHLNEGQIGNSQIIPKDVMLWLTKSSISVPLFGYKSSEDDVEVINTFAYGLGFFLASLDGWQLTEHSGSVPPYTAQLSLFPKQKIGIFMGMHEGPLWVSPMVVHGFIFDILRGVNSTTATEKALKLIEKARQKQESKVKQEKVALFRKPAQEKRNWAEIVGKYGSGSSGDLEIIEKLNDQTNATQLYLNAGKWYRGWLGDEDAEGRFLLTWDSDVNQDYYAAGDLSGGEAYVQVRNGTAELLHRIVDELGSLAKFELGNKFSRDKVWKLKDVHA</sequence>
<dbReference type="OMA" id="MAGHIMA"/>
<dbReference type="Proteomes" id="UP000094527">
    <property type="component" value="Unassembled WGS sequence"/>
</dbReference>
<dbReference type="EMBL" id="LJIJ01000147">
    <property type="protein sequence ID" value="ODN01540.1"/>
    <property type="molecule type" value="Genomic_DNA"/>
</dbReference>
<dbReference type="PANTHER" id="PTHR46825:SF15">
    <property type="entry name" value="BETA-LACTAMASE-RELATED DOMAIN-CONTAINING PROTEIN"/>
    <property type="match status" value="1"/>
</dbReference>
<evidence type="ECO:0000256" key="1">
    <source>
        <dbReference type="SAM" id="SignalP"/>
    </source>
</evidence>
<dbReference type="OrthoDB" id="7773096at2759"/>
<feature type="non-terminal residue" evidence="3">
    <location>
        <position position="562"/>
    </location>
</feature>
<evidence type="ECO:0000313" key="4">
    <source>
        <dbReference type="Proteomes" id="UP000094527"/>
    </source>
</evidence>
<dbReference type="Gene3D" id="3.40.710.10">
    <property type="entry name" value="DD-peptidase/beta-lactamase superfamily"/>
    <property type="match status" value="1"/>
</dbReference>
<keyword evidence="1" id="KW-0732">Signal</keyword>
<comment type="caution">
    <text evidence="3">The sequence shown here is derived from an EMBL/GenBank/DDBJ whole genome shotgun (WGS) entry which is preliminary data.</text>
</comment>
<organism evidence="3 4">
    <name type="scientific">Orchesella cincta</name>
    <name type="common">Springtail</name>
    <name type="synonym">Podura cincta</name>
    <dbReference type="NCBI Taxonomy" id="48709"/>
    <lineage>
        <taxon>Eukaryota</taxon>
        <taxon>Metazoa</taxon>
        <taxon>Ecdysozoa</taxon>
        <taxon>Arthropoda</taxon>
        <taxon>Hexapoda</taxon>
        <taxon>Collembola</taxon>
        <taxon>Entomobryomorpha</taxon>
        <taxon>Entomobryoidea</taxon>
        <taxon>Orchesellidae</taxon>
        <taxon>Orchesellinae</taxon>
        <taxon>Orchesella</taxon>
    </lineage>
</organism>
<protein>
    <submittedName>
        <fullName evidence="3">Protein flp</fullName>
    </submittedName>
</protein>
<accession>A0A1D2N8D7</accession>
<feature type="domain" description="Beta-lactamase-related" evidence="2">
    <location>
        <begin position="64"/>
        <end position="377"/>
    </location>
</feature>
<dbReference type="Pfam" id="PF00144">
    <property type="entry name" value="Beta-lactamase"/>
    <property type="match status" value="1"/>
</dbReference>
<evidence type="ECO:0000259" key="2">
    <source>
        <dbReference type="Pfam" id="PF00144"/>
    </source>
</evidence>
<feature type="chain" id="PRO_5008905201" evidence="1">
    <location>
        <begin position="24"/>
        <end position="562"/>
    </location>
</feature>
<evidence type="ECO:0000313" key="3">
    <source>
        <dbReference type="EMBL" id="ODN01540.1"/>
    </source>
</evidence>
<reference evidence="3 4" key="1">
    <citation type="journal article" date="2016" name="Genome Biol. Evol.">
        <title>Gene Family Evolution Reflects Adaptation to Soil Environmental Stressors in the Genome of the Collembolan Orchesella cincta.</title>
        <authorList>
            <person name="Faddeeva-Vakhrusheva A."/>
            <person name="Derks M.F."/>
            <person name="Anvar S.Y."/>
            <person name="Agamennone V."/>
            <person name="Suring W."/>
            <person name="Smit S."/>
            <person name="van Straalen N.M."/>
            <person name="Roelofs D."/>
        </authorList>
    </citation>
    <scope>NUCLEOTIDE SEQUENCE [LARGE SCALE GENOMIC DNA]</scope>
    <source>
        <tissue evidence="3">Mixed pool</tissue>
    </source>
</reference>
<proteinExistence type="predicted"/>
<dbReference type="STRING" id="48709.A0A1D2N8D7"/>
<dbReference type="InterPro" id="IPR001466">
    <property type="entry name" value="Beta-lactam-related"/>
</dbReference>
<dbReference type="InterPro" id="IPR050491">
    <property type="entry name" value="AmpC-like"/>
</dbReference>
<dbReference type="AlphaFoldDB" id="A0A1D2N8D7"/>
<dbReference type="SUPFAM" id="SSF56601">
    <property type="entry name" value="beta-lactamase/transpeptidase-like"/>
    <property type="match status" value="1"/>
</dbReference>
<dbReference type="InterPro" id="IPR012338">
    <property type="entry name" value="Beta-lactam/transpept-like"/>
</dbReference>